<dbReference type="Proteomes" id="UP001201463">
    <property type="component" value="Unassembled WGS sequence"/>
</dbReference>
<keyword evidence="1" id="KW-0732">Signal</keyword>
<protein>
    <recommendedName>
        <fullName evidence="4">Lipoprotein</fullName>
    </recommendedName>
</protein>
<feature type="signal peptide" evidence="1">
    <location>
        <begin position="1"/>
        <end position="26"/>
    </location>
</feature>
<feature type="chain" id="PRO_5045797695" description="Lipoprotein" evidence="1">
    <location>
        <begin position="27"/>
        <end position="468"/>
    </location>
</feature>
<dbReference type="EMBL" id="JAJTWT010000003">
    <property type="protein sequence ID" value="MCE4537307.1"/>
    <property type="molecule type" value="Genomic_DNA"/>
</dbReference>
<comment type="caution">
    <text evidence="2">The sequence shown here is derived from an EMBL/GenBank/DDBJ whole genome shotgun (WGS) entry which is preliminary data.</text>
</comment>
<evidence type="ECO:0008006" key="4">
    <source>
        <dbReference type="Google" id="ProtNLM"/>
    </source>
</evidence>
<proteinExistence type="predicted"/>
<evidence type="ECO:0000313" key="3">
    <source>
        <dbReference type="Proteomes" id="UP001201463"/>
    </source>
</evidence>
<name>A0ABS8XD48_9BURK</name>
<dbReference type="PROSITE" id="PS51257">
    <property type="entry name" value="PROKAR_LIPOPROTEIN"/>
    <property type="match status" value="1"/>
</dbReference>
<evidence type="ECO:0000313" key="2">
    <source>
        <dbReference type="EMBL" id="MCE4537307.1"/>
    </source>
</evidence>
<organism evidence="2 3">
    <name type="scientific">Pelomonas caseinilytica</name>
    <dbReference type="NCBI Taxonomy" id="2906763"/>
    <lineage>
        <taxon>Bacteria</taxon>
        <taxon>Pseudomonadati</taxon>
        <taxon>Pseudomonadota</taxon>
        <taxon>Betaproteobacteria</taxon>
        <taxon>Burkholderiales</taxon>
        <taxon>Sphaerotilaceae</taxon>
        <taxon>Roseateles</taxon>
    </lineage>
</organism>
<reference evidence="2 3" key="1">
    <citation type="submission" date="2021-12" db="EMBL/GenBank/DDBJ databases">
        <title>Genome seq of p7.</title>
        <authorList>
            <person name="Seo T."/>
        </authorList>
    </citation>
    <scope>NUCLEOTIDE SEQUENCE [LARGE SCALE GENOMIC DNA]</scope>
    <source>
        <strain evidence="2 3">P7</strain>
    </source>
</reference>
<dbReference type="Gene3D" id="2.80.10.50">
    <property type="match status" value="1"/>
</dbReference>
<accession>A0ABS8XD48</accession>
<sequence>MMTKTKKLGWRCLAALGMAVGLAALAACGGGGGSGGGTGGGDPPALQLAVTGEAVVKVRSQGSRWVALTEKARTLEIPTQPERRLWVSLADGRGRGADYLPPAGWSLLDFALHPSGEISLVLASNRELRLLRLSATGQPLRDQAFTDAQVAADPFVGDPVSARDPSSLLPYYTRDAARLAAVGEDLALASRSGYHAVLVHRLAYAAGSGFTKQWRRVVEPGVFIGARFLTSGSFDPFKSMDLQWRVALDADAQGRIAVAVTLGDTDLVEGHSQHFGEAIDPRIANGLLLTQFDGGGQRLGTAVVDTQQRSELHALRWVGDRVAAAGRVRSRQTADGWDAFVALVPAGATAPSAYRVLDFEAGDVIFDVAARADGSLLASGSAGYTQNPTGASISEEAKPLLARLAADGQLQQRLDVAPAARHNQLRALAPRPDGSWLIAGMENGPGTHSADANPAALTADGYLRERRF</sequence>
<dbReference type="RefSeq" id="WP_233391147.1">
    <property type="nucleotide sequence ID" value="NZ_JAJTWT010000003.1"/>
</dbReference>
<keyword evidence="3" id="KW-1185">Reference proteome</keyword>
<gene>
    <name evidence="2" type="ORF">LXT12_08595</name>
</gene>
<evidence type="ECO:0000256" key="1">
    <source>
        <dbReference type="SAM" id="SignalP"/>
    </source>
</evidence>